<dbReference type="Proteomes" id="UP000601736">
    <property type="component" value="Unassembled WGS sequence"/>
</dbReference>
<organism evidence="1 2">
    <name type="scientific">Nitrosomonas nitrosa</name>
    <dbReference type="NCBI Taxonomy" id="52442"/>
    <lineage>
        <taxon>Bacteria</taxon>
        <taxon>Pseudomonadati</taxon>
        <taxon>Pseudomonadota</taxon>
        <taxon>Betaproteobacteria</taxon>
        <taxon>Nitrosomonadales</taxon>
        <taxon>Nitrosomonadaceae</taxon>
        <taxon>Nitrosomonas</taxon>
    </lineage>
</organism>
<gene>
    <name evidence="1" type="ORF">NMYAN_110087</name>
</gene>
<dbReference type="EMBL" id="CAJNAP010000003">
    <property type="protein sequence ID" value="CAE6491462.1"/>
    <property type="molecule type" value="Genomic_DNA"/>
</dbReference>
<evidence type="ECO:0000313" key="2">
    <source>
        <dbReference type="Proteomes" id="UP000601736"/>
    </source>
</evidence>
<reference evidence="1" key="1">
    <citation type="submission" date="2021-02" db="EMBL/GenBank/DDBJ databases">
        <authorList>
            <person name="Han P."/>
        </authorList>
    </citation>
    <scope>NUCLEOTIDE SEQUENCE</scope>
    <source>
        <strain evidence="1">Nitrosomonas nitrosa 18-3D</strain>
    </source>
</reference>
<dbReference type="RefSeq" id="WP_107783743.1">
    <property type="nucleotide sequence ID" value="NZ_CAJNAP010000003.1"/>
</dbReference>
<accession>A0A8H8YYP8</accession>
<dbReference type="AlphaFoldDB" id="A0A8H8YYP8"/>
<evidence type="ECO:0000313" key="1">
    <source>
        <dbReference type="EMBL" id="CAE6491462.1"/>
    </source>
</evidence>
<sequence>MMVHSSSNEWLPDFLCISPLYAPLCATGVSLKHLDRWPDIEDLNQLLNDSAASAKTKSGREIRFVRQTKVMSTFAQQYEPRIYLTGEIQTRERNWHDLFNALAWLTYPRAKAALNLLHYHALLQERTLQQPMRGRLRDAATLIDESGVVVVSSNPHLVGLLRNFEWKALFWEQRTTLLEQMKFYVLGHGLLEKALRPYPGMTGKGMVMPVEDTFFEQNLTDQIAMIDVWLDNFLRRSTLSSTDLAPVPVLGYPGWTPDNEDSTYYDNQHYFRPRRIMKHPIHSC</sequence>
<name>A0A8H8YYP8_9PROT</name>
<comment type="caution">
    <text evidence="1">The sequence shown here is derived from an EMBL/GenBank/DDBJ whole genome shotgun (WGS) entry which is preliminary data.</text>
</comment>
<proteinExistence type="predicted"/>
<dbReference type="Pfam" id="PF11227">
    <property type="entry name" value="DUF3025"/>
    <property type="match status" value="1"/>
</dbReference>
<protein>
    <submittedName>
        <fullName evidence="1">Uncharacterized protein</fullName>
    </submittedName>
</protein>
<dbReference type="InterPro" id="IPR021390">
    <property type="entry name" value="DUF3025"/>
</dbReference>
<dbReference type="OrthoDB" id="5292474at2"/>